<comment type="function">
    <text evidence="1">Catalyzes the reversible oxidation of 3-phospho-D-glycerate to 3-phosphonooxypyruvate, the first step of the phosphorylated L-serine biosynthesis pathway. Also catalyzes the reversible oxidation of 2-hydroxyglutarate to 2-oxoglutarate.</text>
</comment>
<dbReference type="EMBL" id="JBHUJD010000022">
    <property type="protein sequence ID" value="MFD2311781.1"/>
    <property type="molecule type" value="Genomic_DNA"/>
</dbReference>
<dbReference type="RefSeq" id="WP_265722382.1">
    <property type="nucleotide sequence ID" value="NZ_JAPIVK010000022.1"/>
</dbReference>
<dbReference type="PROSITE" id="PS00065">
    <property type="entry name" value="D_2_HYDROXYACID_DH_1"/>
    <property type="match status" value="1"/>
</dbReference>
<dbReference type="PANTHER" id="PTHR43761:SF1">
    <property type="entry name" value="D-ISOMER SPECIFIC 2-HYDROXYACID DEHYDROGENASE CATALYTIC DOMAIN-CONTAINING PROTEIN-RELATED"/>
    <property type="match status" value="1"/>
</dbReference>
<dbReference type="Gene3D" id="3.40.50.720">
    <property type="entry name" value="NAD(P)-binding Rossmann-like Domain"/>
    <property type="match status" value="2"/>
</dbReference>
<dbReference type="Gene3D" id="3.30.70.260">
    <property type="match status" value="1"/>
</dbReference>
<dbReference type="InterPro" id="IPR045865">
    <property type="entry name" value="ACT-like_dom_sf"/>
</dbReference>
<dbReference type="PROSITE" id="PS00670">
    <property type="entry name" value="D_2_HYDROXYACID_DH_2"/>
    <property type="match status" value="1"/>
</dbReference>
<dbReference type="InterPro" id="IPR054480">
    <property type="entry name" value="AHAS_small-like_ACT"/>
</dbReference>
<dbReference type="InterPro" id="IPR006139">
    <property type="entry name" value="D-isomer_2_OHA_DH_cat_dom"/>
</dbReference>
<dbReference type="CDD" id="cd12176">
    <property type="entry name" value="PGDH_3"/>
    <property type="match status" value="1"/>
</dbReference>
<comment type="similarity">
    <text evidence="3 12">Belongs to the D-isomer specific 2-hydroxyacid dehydrogenase family.</text>
</comment>
<keyword evidence="7 12" id="KW-0560">Oxidoreductase</keyword>
<dbReference type="InterPro" id="IPR029753">
    <property type="entry name" value="D-isomer_DH_CS"/>
</dbReference>
<evidence type="ECO:0000256" key="1">
    <source>
        <dbReference type="ARBA" id="ARBA00003800"/>
    </source>
</evidence>
<evidence type="ECO:0000256" key="5">
    <source>
        <dbReference type="ARBA" id="ARBA00013143"/>
    </source>
</evidence>
<dbReference type="PANTHER" id="PTHR43761">
    <property type="entry name" value="D-ISOMER SPECIFIC 2-HYDROXYACID DEHYDROGENASE FAMILY PROTEIN (AFU_ORTHOLOGUE AFUA_1G13630)"/>
    <property type="match status" value="1"/>
</dbReference>
<evidence type="ECO:0000256" key="12">
    <source>
        <dbReference type="RuleBase" id="RU003719"/>
    </source>
</evidence>
<comment type="pathway">
    <text evidence="2">Amino-acid biosynthesis; L-serine biosynthesis; L-serine from 3-phospho-D-glycerate: step 1/3.</text>
</comment>
<dbReference type="NCBIfam" id="NF008759">
    <property type="entry name" value="PRK11790.1"/>
    <property type="match status" value="1"/>
</dbReference>
<dbReference type="PROSITE" id="PS51671">
    <property type="entry name" value="ACT"/>
    <property type="match status" value="1"/>
</dbReference>
<comment type="caution">
    <text evidence="14">The sequence shown here is derived from an EMBL/GenBank/DDBJ whole genome shotgun (WGS) entry which is preliminary data.</text>
</comment>
<evidence type="ECO:0000313" key="15">
    <source>
        <dbReference type="Proteomes" id="UP001597425"/>
    </source>
</evidence>
<dbReference type="EC" id="1.1.1.95" evidence="5"/>
<evidence type="ECO:0000256" key="10">
    <source>
        <dbReference type="ARBA" id="ARBA00048126"/>
    </source>
</evidence>
<dbReference type="InterPro" id="IPR036291">
    <property type="entry name" value="NAD(P)-bd_dom_sf"/>
</dbReference>
<dbReference type="Pfam" id="PF22629">
    <property type="entry name" value="ACT_AHAS_ss"/>
    <property type="match status" value="1"/>
</dbReference>
<evidence type="ECO:0000256" key="6">
    <source>
        <dbReference type="ARBA" id="ARBA00021582"/>
    </source>
</evidence>
<accession>A0ABW5EDW4</accession>
<gene>
    <name evidence="14" type="primary">serA</name>
    <name evidence="14" type="ORF">ACFSKX_15235</name>
</gene>
<dbReference type="InterPro" id="IPR029752">
    <property type="entry name" value="D-isomer_DH_CS1"/>
</dbReference>
<keyword evidence="15" id="KW-1185">Reference proteome</keyword>
<dbReference type="Pfam" id="PF02826">
    <property type="entry name" value="2-Hacid_dh_C"/>
    <property type="match status" value="1"/>
</dbReference>
<protein>
    <recommendedName>
        <fullName evidence="6">D-3-phosphoglycerate dehydrogenase</fullName>
        <ecNumber evidence="4">1.1.1.399</ecNumber>
        <ecNumber evidence="5">1.1.1.95</ecNumber>
    </recommendedName>
    <alternativeName>
        <fullName evidence="9">2-oxoglutarate reductase</fullName>
    </alternativeName>
</protein>
<dbReference type="GO" id="GO:0004617">
    <property type="term" value="F:phosphoglycerate dehydrogenase activity"/>
    <property type="evidence" value="ECO:0007669"/>
    <property type="project" value="UniProtKB-EC"/>
</dbReference>
<evidence type="ECO:0000313" key="14">
    <source>
        <dbReference type="EMBL" id="MFD2311781.1"/>
    </source>
</evidence>
<dbReference type="InterPro" id="IPR050418">
    <property type="entry name" value="D-iso_2-hydroxyacid_DH_PdxB"/>
</dbReference>
<comment type="catalytic activity">
    <reaction evidence="11">
        <text>(2R)-3-phosphoglycerate + NAD(+) = 3-phosphooxypyruvate + NADH + H(+)</text>
        <dbReference type="Rhea" id="RHEA:12641"/>
        <dbReference type="ChEBI" id="CHEBI:15378"/>
        <dbReference type="ChEBI" id="CHEBI:18110"/>
        <dbReference type="ChEBI" id="CHEBI:57540"/>
        <dbReference type="ChEBI" id="CHEBI:57945"/>
        <dbReference type="ChEBI" id="CHEBI:58272"/>
        <dbReference type="EC" id="1.1.1.95"/>
    </reaction>
</comment>
<dbReference type="InterPro" id="IPR002912">
    <property type="entry name" value="ACT_dom"/>
</dbReference>
<evidence type="ECO:0000256" key="4">
    <source>
        <dbReference type="ARBA" id="ARBA00013001"/>
    </source>
</evidence>
<dbReference type="SUPFAM" id="SSF52283">
    <property type="entry name" value="Formate/glycerate dehydrogenase catalytic domain-like"/>
    <property type="match status" value="1"/>
</dbReference>
<keyword evidence="8" id="KW-0520">NAD</keyword>
<evidence type="ECO:0000256" key="2">
    <source>
        <dbReference type="ARBA" id="ARBA00005216"/>
    </source>
</evidence>
<dbReference type="Proteomes" id="UP001597425">
    <property type="component" value="Unassembled WGS sequence"/>
</dbReference>
<dbReference type="PROSITE" id="PS00671">
    <property type="entry name" value="D_2_HYDROXYACID_DH_3"/>
    <property type="match status" value="1"/>
</dbReference>
<evidence type="ECO:0000256" key="11">
    <source>
        <dbReference type="ARBA" id="ARBA00048731"/>
    </source>
</evidence>
<evidence type="ECO:0000256" key="7">
    <source>
        <dbReference type="ARBA" id="ARBA00023002"/>
    </source>
</evidence>
<dbReference type="InterPro" id="IPR006140">
    <property type="entry name" value="D-isomer_DH_NAD-bd"/>
</dbReference>
<dbReference type="CDD" id="cd04901">
    <property type="entry name" value="ACT_3PGDH"/>
    <property type="match status" value="1"/>
</dbReference>
<sequence>MAPPDPKQKQSLQKDKIRILLLEGVHQTAVDLLASRGYTNVEHLKTSLPEEELIEKISRAHFVGIRSRTQLTRKVLENAPKLIAIGCFCIGTNQVDLKAATELGIAVFNAPYSNTRSVAELIIAETIFALRGIPEKNTVCHRGGWQKTAKGSYEARGKTLGIVGYGAIGSQVSVLAESLGMRVIFFDVITKLPLGNASQVGSLDELLEQADVVSLHVPETPSTRMMMGPDQIARMKPGAILLNASRGTVVDIEALAEALKNGNLAGTAIDVFPVEPRGNEDEFVSPLRGLDNALLTPHIGGSTVEAQENIGVEVSDKLALYSDNGTTTSSVNFPEVALPGHAGAHRLLHIHQNIPGVLSAINQVFSENGINISAQFLQTNELVGYVVIDVDAEYSDLALEKLKNVPGTLRCRVLF</sequence>
<feature type="domain" description="ACT" evidence="13">
    <location>
        <begin position="346"/>
        <end position="415"/>
    </location>
</feature>
<dbReference type="EC" id="1.1.1.399" evidence="4"/>
<evidence type="ECO:0000256" key="9">
    <source>
        <dbReference type="ARBA" id="ARBA00030455"/>
    </source>
</evidence>
<comment type="catalytic activity">
    <reaction evidence="10">
        <text>(R)-2-hydroxyglutarate + NAD(+) = 2-oxoglutarate + NADH + H(+)</text>
        <dbReference type="Rhea" id="RHEA:49612"/>
        <dbReference type="ChEBI" id="CHEBI:15378"/>
        <dbReference type="ChEBI" id="CHEBI:15801"/>
        <dbReference type="ChEBI" id="CHEBI:16810"/>
        <dbReference type="ChEBI" id="CHEBI:57540"/>
        <dbReference type="ChEBI" id="CHEBI:57945"/>
        <dbReference type="EC" id="1.1.1.399"/>
    </reaction>
</comment>
<reference evidence="15" key="1">
    <citation type="journal article" date="2019" name="Int. J. Syst. Evol. Microbiol.">
        <title>The Global Catalogue of Microorganisms (GCM) 10K type strain sequencing project: providing services to taxonomists for standard genome sequencing and annotation.</title>
        <authorList>
            <consortium name="The Broad Institute Genomics Platform"/>
            <consortium name="The Broad Institute Genome Sequencing Center for Infectious Disease"/>
            <person name="Wu L."/>
            <person name="Ma J."/>
        </authorList>
    </citation>
    <scope>NUCLEOTIDE SEQUENCE [LARGE SCALE GENOMIC DNA]</scope>
    <source>
        <strain evidence="15">KCTC 12848</strain>
    </source>
</reference>
<dbReference type="Pfam" id="PF00389">
    <property type="entry name" value="2-Hacid_dh"/>
    <property type="match status" value="1"/>
</dbReference>
<proteinExistence type="inferred from homology"/>
<evidence type="ECO:0000256" key="8">
    <source>
        <dbReference type="ARBA" id="ARBA00023027"/>
    </source>
</evidence>
<organism evidence="14 15">
    <name type="scientific">Microbulbifer halophilus</name>
    <dbReference type="NCBI Taxonomy" id="453963"/>
    <lineage>
        <taxon>Bacteria</taxon>
        <taxon>Pseudomonadati</taxon>
        <taxon>Pseudomonadota</taxon>
        <taxon>Gammaproteobacteria</taxon>
        <taxon>Cellvibrionales</taxon>
        <taxon>Microbulbiferaceae</taxon>
        <taxon>Microbulbifer</taxon>
    </lineage>
</organism>
<name>A0ABW5EDW4_9GAMM</name>
<dbReference type="SUPFAM" id="SSF51735">
    <property type="entry name" value="NAD(P)-binding Rossmann-fold domains"/>
    <property type="match status" value="1"/>
</dbReference>
<evidence type="ECO:0000256" key="3">
    <source>
        <dbReference type="ARBA" id="ARBA00005854"/>
    </source>
</evidence>
<dbReference type="SUPFAM" id="SSF55021">
    <property type="entry name" value="ACT-like"/>
    <property type="match status" value="1"/>
</dbReference>
<evidence type="ECO:0000259" key="13">
    <source>
        <dbReference type="PROSITE" id="PS51671"/>
    </source>
</evidence>